<gene>
    <name evidence="4" type="ORF">SISNIDRAFT_442780</name>
</gene>
<feature type="compositionally biased region" description="Low complexity" evidence="2">
    <location>
        <begin position="724"/>
        <end position="735"/>
    </location>
</feature>
<accession>A0A164TEW6</accession>
<evidence type="ECO:0000313" key="4">
    <source>
        <dbReference type="EMBL" id="KZS92312.1"/>
    </source>
</evidence>
<dbReference type="InterPro" id="IPR016024">
    <property type="entry name" value="ARM-type_fold"/>
</dbReference>
<feature type="compositionally biased region" description="Acidic residues" evidence="2">
    <location>
        <begin position="830"/>
        <end position="844"/>
    </location>
</feature>
<proteinExistence type="inferred from homology"/>
<feature type="compositionally biased region" description="Basic and acidic residues" evidence="2">
    <location>
        <begin position="365"/>
        <end position="374"/>
    </location>
</feature>
<dbReference type="GO" id="GO:0005634">
    <property type="term" value="C:nucleus"/>
    <property type="evidence" value="ECO:0007669"/>
    <property type="project" value="TreeGrafter"/>
</dbReference>
<evidence type="ECO:0000259" key="3">
    <source>
        <dbReference type="Pfam" id="PF03914"/>
    </source>
</evidence>
<dbReference type="Proteomes" id="UP000076722">
    <property type="component" value="Unassembled WGS sequence"/>
</dbReference>
<keyword evidence="5" id="KW-1185">Reference proteome</keyword>
<feature type="region of interest" description="Disordered" evidence="2">
    <location>
        <begin position="696"/>
        <end position="871"/>
    </location>
</feature>
<comment type="similarity">
    <text evidence="1">Belongs to the CBF/MAK21 family.</text>
</comment>
<feature type="compositionally biased region" description="Acidic residues" evidence="2">
    <location>
        <begin position="764"/>
        <end position="821"/>
    </location>
</feature>
<feature type="compositionally biased region" description="Basic and acidic residues" evidence="2">
    <location>
        <begin position="347"/>
        <end position="358"/>
    </location>
</feature>
<feature type="compositionally biased region" description="Acidic residues" evidence="2">
    <location>
        <begin position="736"/>
        <end position="750"/>
    </location>
</feature>
<feature type="region of interest" description="Disordered" evidence="2">
    <location>
        <begin position="338"/>
        <end position="377"/>
    </location>
</feature>
<dbReference type="SUPFAM" id="SSF48371">
    <property type="entry name" value="ARM repeat"/>
    <property type="match status" value="1"/>
</dbReference>
<organism evidence="4 5">
    <name type="scientific">Sistotremastrum niveocremeum HHB9708</name>
    <dbReference type="NCBI Taxonomy" id="1314777"/>
    <lineage>
        <taxon>Eukaryota</taxon>
        <taxon>Fungi</taxon>
        <taxon>Dikarya</taxon>
        <taxon>Basidiomycota</taxon>
        <taxon>Agaricomycotina</taxon>
        <taxon>Agaricomycetes</taxon>
        <taxon>Sistotremastrales</taxon>
        <taxon>Sistotremastraceae</taxon>
        <taxon>Sertulicium</taxon>
        <taxon>Sertulicium niveocremeum</taxon>
    </lineage>
</organism>
<reference evidence="4 5" key="1">
    <citation type="journal article" date="2016" name="Mol. Biol. Evol.">
        <title>Comparative Genomics of Early-Diverging Mushroom-Forming Fungi Provides Insights into the Origins of Lignocellulose Decay Capabilities.</title>
        <authorList>
            <person name="Nagy L.G."/>
            <person name="Riley R."/>
            <person name="Tritt A."/>
            <person name="Adam C."/>
            <person name="Daum C."/>
            <person name="Floudas D."/>
            <person name="Sun H."/>
            <person name="Yadav J.S."/>
            <person name="Pangilinan J."/>
            <person name="Larsson K.H."/>
            <person name="Matsuura K."/>
            <person name="Barry K."/>
            <person name="Labutti K."/>
            <person name="Kuo R."/>
            <person name="Ohm R.A."/>
            <person name="Bhattacharya S.S."/>
            <person name="Shirouzu T."/>
            <person name="Yoshinaga Y."/>
            <person name="Martin F.M."/>
            <person name="Grigoriev I.V."/>
            <person name="Hibbett D.S."/>
        </authorList>
    </citation>
    <scope>NUCLEOTIDE SEQUENCE [LARGE SCALE GENOMIC DNA]</scope>
    <source>
        <strain evidence="4 5">HHB9708</strain>
    </source>
</reference>
<dbReference type="InterPro" id="IPR005612">
    <property type="entry name" value="CCAAT-binding_factor"/>
</dbReference>
<evidence type="ECO:0000256" key="1">
    <source>
        <dbReference type="ARBA" id="ARBA00007797"/>
    </source>
</evidence>
<sequence length="895" mass="99628">MSTSSTTKKNLLIKADPLWYNSAPTLPPTASLPTASQEYIEAQYARAKELHEEETARYSSSEGGLTGGGSQNDAKFLQRVLTGGTMSDRLSALVLMVQASPLHNTRALTSLLSIAQKKSREESLKALRAIVDWWEAGGAPDRKLKYFRDQPLTHPSVTDVHRVLWFMEDWLKKYFWDVLTILETLTADPLPYVRIRSTALIAALLKAKPEQEHNLLRLLVNKLGDLHKPLASKASYHLLQILQHHPNMKLIVINEVSSLLLRAPTSTSAALPKNATNGKPHENGKAADANEHARYYATITFNQITLSHSKVEKSVASALVGLYFELFKSILGSTEADIPIGTDEPTEEKVKGREEMRKDKKRRQSREGKTKKSDASNVFGEIESGQEKLLGAILTGLHRALPYAEIDGPLIEKHMDILFRLCHTSTFNISVQALLLVHTVCVAICKPVSSTKPSAAAQNFITRYYRVLYSSLFDPRLATSSKQGLYLNLLLRSMKEDELVDRVKAFIRRLIGVILTAGIAGEISFVCGCLYLLGEITSTTPGLRKWISSRKNEPSTFDPKKREPEFAGAGEGCVWELSPLLYHYHPSVSLHANQLLTQTTVTANADLGLNTLSHFLDRFVYRNPKKPKPRGESAMQPAASSSGAGLIINTEAIQGTVVRDEQFRKMRADRVPADQLFFHKYFSQKHERTLEREAKLNKRKKKAGGDDDDDDDDDDEEDEEEDAASAAEEAKPAQAEDSEEDAEVEEDKEEEAIWKAMKASMPGAEDEESDDDDISLDDASADDSDEDEIDEKLSVDEDDDEDAEMDFVEDDEDIIGSDEEFPNGLIDLADLPEDGADEDEEEEWGGIGTAGRSKRKADEDGEKKGGKRRKLRQLPTFASYEDYSKLIEGAPEDDI</sequence>
<dbReference type="InterPro" id="IPR040155">
    <property type="entry name" value="CEBPZ/Mak21-like"/>
</dbReference>
<dbReference type="STRING" id="1314777.A0A164TEW6"/>
<feature type="domain" description="CCAAT-binding factor" evidence="3">
    <location>
        <begin position="430"/>
        <end position="592"/>
    </location>
</feature>
<feature type="compositionally biased region" description="Acidic residues" evidence="2">
    <location>
        <begin position="706"/>
        <end position="723"/>
    </location>
</feature>
<protein>
    <submittedName>
        <fullName evidence="4">CBF-domain-containing protein</fullName>
    </submittedName>
</protein>
<name>A0A164TEW6_9AGAM</name>
<dbReference type="Pfam" id="PF03914">
    <property type="entry name" value="CBF"/>
    <property type="match status" value="1"/>
</dbReference>
<feature type="region of interest" description="Disordered" evidence="2">
    <location>
        <begin position="51"/>
        <end position="71"/>
    </location>
</feature>
<dbReference type="PANTHER" id="PTHR12048">
    <property type="entry name" value="CCAAT-BINDING FACTOR-RELATED"/>
    <property type="match status" value="1"/>
</dbReference>
<evidence type="ECO:0000256" key="2">
    <source>
        <dbReference type="SAM" id="MobiDB-lite"/>
    </source>
</evidence>
<feature type="region of interest" description="Disordered" evidence="2">
    <location>
        <begin position="623"/>
        <end position="642"/>
    </location>
</feature>
<dbReference type="AlphaFoldDB" id="A0A164TEW6"/>
<dbReference type="OrthoDB" id="28947at2759"/>
<evidence type="ECO:0000313" key="5">
    <source>
        <dbReference type="Proteomes" id="UP000076722"/>
    </source>
</evidence>
<dbReference type="EMBL" id="KV419411">
    <property type="protein sequence ID" value="KZS92312.1"/>
    <property type="molecule type" value="Genomic_DNA"/>
</dbReference>
<dbReference type="PANTHER" id="PTHR12048:SF0">
    <property type="entry name" value="CCAAT_ENHANCER-BINDING PROTEIN ZETA"/>
    <property type="match status" value="1"/>
</dbReference>